<evidence type="ECO:0000256" key="2">
    <source>
        <dbReference type="SAM" id="SignalP"/>
    </source>
</evidence>
<evidence type="ECO:0000256" key="1">
    <source>
        <dbReference type="ARBA" id="ARBA00006987"/>
    </source>
</evidence>
<comment type="caution">
    <text evidence="3">The sequence shown here is derived from an EMBL/GenBank/DDBJ whole genome shotgun (WGS) entry which is preliminary data.</text>
</comment>
<dbReference type="RefSeq" id="WP_130304795.1">
    <property type="nucleotide sequence ID" value="NZ_SHKO01000003.1"/>
</dbReference>
<dbReference type="Proteomes" id="UP000293398">
    <property type="component" value="Unassembled WGS sequence"/>
</dbReference>
<comment type="similarity">
    <text evidence="1">Belongs to the UPF0065 (bug) family.</text>
</comment>
<name>A0A4Q7VB17_9BURK</name>
<keyword evidence="3" id="KW-0675">Receptor</keyword>
<sequence>MRLSKNLAHFSSSVLVCLALCLPVQAQAIYPEKQIHMVMCCVGAIDAVARAIADDMSDILGQAVVVEPRPGAGGGIAANHVAKAKNDGYTILVGTNATHAANQSLYRDLPYDYVKDFAPIGGIGAGAMVLLVPATSTIHSVAELTAKARREPGKLTYGWAGTTPRIAMALYSQLTHTRLLEIPYKTNPQATTDLIGGEFDTMFADLNTSAPMVKAGKLRALAVSGGTRALVLPDVPTMQEAGVENYSLTWWVGMWAPAGTPTPIVERLNIALTKAVSSDRLAQLFRNTGATPMPMSPTELMQFQISENSKWAEIVKNAGIKPQ</sequence>
<dbReference type="PANTHER" id="PTHR42928">
    <property type="entry name" value="TRICARBOXYLATE-BINDING PROTEIN"/>
    <property type="match status" value="1"/>
</dbReference>
<dbReference type="SUPFAM" id="SSF53850">
    <property type="entry name" value="Periplasmic binding protein-like II"/>
    <property type="match status" value="1"/>
</dbReference>
<evidence type="ECO:0000313" key="3">
    <source>
        <dbReference type="EMBL" id="RZT92977.1"/>
    </source>
</evidence>
<dbReference type="CDD" id="cd07012">
    <property type="entry name" value="PBP2_Bug_TTT"/>
    <property type="match status" value="1"/>
</dbReference>
<protein>
    <submittedName>
        <fullName evidence="3">Tripartite-type tricarboxylate transporter receptor subunit TctC</fullName>
    </submittedName>
</protein>
<dbReference type="Gene3D" id="3.40.190.10">
    <property type="entry name" value="Periplasmic binding protein-like II"/>
    <property type="match status" value="1"/>
</dbReference>
<dbReference type="Pfam" id="PF03401">
    <property type="entry name" value="TctC"/>
    <property type="match status" value="1"/>
</dbReference>
<dbReference type="InterPro" id="IPR042100">
    <property type="entry name" value="Bug_dom1"/>
</dbReference>
<accession>A0A4Q7VB17</accession>
<dbReference type="OrthoDB" id="8684753at2"/>
<keyword evidence="4" id="KW-1185">Reference proteome</keyword>
<dbReference type="PIRSF" id="PIRSF017082">
    <property type="entry name" value="YflP"/>
    <property type="match status" value="1"/>
</dbReference>
<feature type="chain" id="PRO_5020716084" evidence="2">
    <location>
        <begin position="27"/>
        <end position="323"/>
    </location>
</feature>
<proteinExistence type="inferred from homology"/>
<dbReference type="AlphaFoldDB" id="A0A4Q7VB17"/>
<dbReference type="InterPro" id="IPR005064">
    <property type="entry name" value="BUG"/>
</dbReference>
<keyword evidence="2" id="KW-0732">Signal</keyword>
<reference evidence="3 4" key="1">
    <citation type="submission" date="2019-02" db="EMBL/GenBank/DDBJ databases">
        <title>Genomic Encyclopedia of Type Strains, Phase IV (KMG-IV): sequencing the most valuable type-strain genomes for metagenomic binning, comparative biology and taxonomic classification.</title>
        <authorList>
            <person name="Goeker M."/>
        </authorList>
    </citation>
    <scope>NUCLEOTIDE SEQUENCE [LARGE SCALE GENOMIC DNA]</scope>
    <source>
        <strain evidence="3 4">DSM 23814</strain>
    </source>
</reference>
<dbReference type="PANTHER" id="PTHR42928:SF5">
    <property type="entry name" value="BLR1237 PROTEIN"/>
    <property type="match status" value="1"/>
</dbReference>
<organism evidence="3 4">
    <name type="scientific">Advenella incenata</name>
    <dbReference type="NCBI Taxonomy" id="267800"/>
    <lineage>
        <taxon>Bacteria</taxon>
        <taxon>Pseudomonadati</taxon>
        <taxon>Pseudomonadota</taxon>
        <taxon>Betaproteobacteria</taxon>
        <taxon>Burkholderiales</taxon>
        <taxon>Alcaligenaceae</taxon>
    </lineage>
</organism>
<dbReference type="EMBL" id="SHKO01000003">
    <property type="protein sequence ID" value="RZT92977.1"/>
    <property type="molecule type" value="Genomic_DNA"/>
</dbReference>
<gene>
    <name evidence="3" type="ORF">EV681_3740</name>
</gene>
<evidence type="ECO:0000313" key="4">
    <source>
        <dbReference type="Proteomes" id="UP000293398"/>
    </source>
</evidence>
<feature type="signal peptide" evidence="2">
    <location>
        <begin position="1"/>
        <end position="26"/>
    </location>
</feature>
<dbReference type="Gene3D" id="3.40.190.150">
    <property type="entry name" value="Bordetella uptake gene, domain 1"/>
    <property type="match status" value="1"/>
</dbReference>